<dbReference type="InterPro" id="IPR039900">
    <property type="entry name" value="Pat1-like"/>
</dbReference>
<evidence type="ECO:0000313" key="1">
    <source>
        <dbReference type="EMBL" id="KAG6661765.1"/>
    </source>
</evidence>
<keyword evidence="2" id="KW-1185">Reference proteome</keyword>
<dbReference type="Proteomes" id="UP000811609">
    <property type="component" value="Chromosome 3"/>
</dbReference>
<comment type="caution">
    <text evidence="1">The sequence shown here is derived from an EMBL/GenBank/DDBJ whole genome shotgun (WGS) entry which is preliminary data.</text>
</comment>
<accession>A0A8T1R4W0</accession>
<evidence type="ECO:0000313" key="2">
    <source>
        <dbReference type="Proteomes" id="UP000811609"/>
    </source>
</evidence>
<dbReference type="GO" id="GO:0003723">
    <property type="term" value="F:RNA binding"/>
    <property type="evidence" value="ECO:0007669"/>
    <property type="project" value="TreeGrafter"/>
</dbReference>
<dbReference type="EMBL" id="CM031811">
    <property type="protein sequence ID" value="KAG6661765.1"/>
    <property type="molecule type" value="Genomic_DNA"/>
</dbReference>
<gene>
    <name evidence="1" type="ORF">CIPAW_03G198000</name>
</gene>
<proteinExistence type="predicted"/>
<dbReference type="GO" id="GO:0000290">
    <property type="term" value="P:deadenylation-dependent decapping of nuclear-transcribed mRNA"/>
    <property type="evidence" value="ECO:0007669"/>
    <property type="project" value="InterPro"/>
</dbReference>
<name>A0A8T1R4W0_CARIL</name>
<protein>
    <submittedName>
        <fullName evidence="1">Uncharacterized protein</fullName>
    </submittedName>
</protein>
<dbReference type="PANTHER" id="PTHR21551:SF24">
    <property type="entry name" value="PROTEIN PAT1 HOMOLOG 2"/>
    <property type="match status" value="1"/>
</dbReference>
<dbReference type="AlphaFoldDB" id="A0A8T1R4W0"/>
<reference evidence="1" key="1">
    <citation type="submission" date="2020-12" db="EMBL/GenBank/DDBJ databases">
        <title>WGS assembly of Carya illinoinensis cv. Pawnee.</title>
        <authorList>
            <person name="Platts A."/>
            <person name="Shu S."/>
            <person name="Wright S."/>
            <person name="Barry K."/>
            <person name="Edger P."/>
            <person name="Pires J.C."/>
            <person name="Schmutz J."/>
        </authorList>
    </citation>
    <scope>NUCLEOTIDE SEQUENCE</scope>
    <source>
        <tissue evidence="1">Leaf</tissue>
    </source>
</reference>
<dbReference type="GO" id="GO:0033962">
    <property type="term" value="P:P-body assembly"/>
    <property type="evidence" value="ECO:0007669"/>
    <property type="project" value="TreeGrafter"/>
</dbReference>
<dbReference type="PANTHER" id="PTHR21551">
    <property type="entry name" value="TOPOISOMERASE II-ASSOCIATED PROTEIN PAT1"/>
    <property type="match status" value="1"/>
</dbReference>
<organism evidence="1 2">
    <name type="scientific">Carya illinoinensis</name>
    <name type="common">Pecan</name>
    <dbReference type="NCBI Taxonomy" id="32201"/>
    <lineage>
        <taxon>Eukaryota</taxon>
        <taxon>Viridiplantae</taxon>
        <taxon>Streptophyta</taxon>
        <taxon>Embryophyta</taxon>
        <taxon>Tracheophyta</taxon>
        <taxon>Spermatophyta</taxon>
        <taxon>Magnoliopsida</taxon>
        <taxon>eudicotyledons</taxon>
        <taxon>Gunneridae</taxon>
        <taxon>Pentapetalae</taxon>
        <taxon>rosids</taxon>
        <taxon>fabids</taxon>
        <taxon>Fagales</taxon>
        <taxon>Juglandaceae</taxon>
        <taxon>Carya</taxon>
    </lineage>
</organism>
<sequence length="138" mass="14943">MERSDGKAFKDFAEDSSGNAVFDASQYEFFGHNAVEGVELGGLEDNRDNGPAFGPADDEYHLFDREEVVGFGPLPDVDDLAATFAKLNRAVTGPRYPGVIGDRGSGSFSRENVEENVMYDTCSLMSKGITQPLSKFCG</sequence>
<dbReference type="GO" id="GO:0000932">
    <property type="term" value="C:P-body"/>
    <property type="evidence" value="ECO:0007669"/>
    <property type="project" value="TreeGrafter"/>
</dbReference>